<dbReference type="AlphaFoldDB" id="A0A0G4GNQ5"/>
<reference evidence="3" key="1">
    <citation type="submission" date="2014-11" db="EMBL/GenBank/DDBJ databases">
        <authorList>
            <person name="Otto D Thomas"/>
            <person name="Naeem Raeece"/>
        </authorList>
    </citation>
    <scope>NUCLEOTIDE SEQUENCE</scope>
</reference>
<gene>
    <name evidence="3" type="ORF">Cvel_22696</name>
</gene>
<feature type="compositionally biased region" description="Basic and acidic residues" evidence="1">
    <location>
        <begin position="630"/>
        <end position="642"/>
    </location>
</feature>
<keyword evidence="2" id="KW-1133">Transmembrane helix</keyword>
<feature type="transmembrane region" description="Helical" evidence="2">
    <location>
        <begin position="26"/>
        <end position="45"/>
    </location>
</feature>
<sequence length="650" mass="72413">MSSTVQPLQSGNFQSFTPGGTFLSAAGWWLAGVSAGALLSAYVFIRLKRPSAPEDSQCPPEGVICTTPIPDSYKPKTWVFFGNHFVNCDFVKEVLDRAKRNYDDLAEMNFPARLKASAGFCRVWGLQDSKGLGDQTCTAVGPVKKGMPGSYPPAHDIVGVVIPFKAASDFPKRMAENLYPIKFGDLEWLAWPEVPLPPDATVYVYGRDISRFRPPSIGMPILQTHLDVILIGALVHGKDFACEWLDTIHWWYTQPPDSADDEGATDEKKNPVCFFLNDRPESRRPWSKQPKAQAIDDALAEHPKPPKPYESILDCRAHQSCYSAFYIKHVKTETESYSGIPQAPETIKPMAKKKVIKNFLIGFGSIINTQSRKSSDPDAIQAAACRIKAEWGYVREWNFQSPTAQICALGLRKTRPGERGATINGVIFPASDDLTEFDKREAGYARIEVPRHCVEVLSWHVLPNDARVFVYVPYAPSVVEKYGTDPTTGLAKCSGATAPEGLDWDTEGPGMGLKPPSVQFPILQTYVDVVLKGCLEWGEAFAVEFIETTFLWSPFWLNERPLSRRPWLHEKQYVAIDRMLREAVPEHFAHRALESEYAWHPQPCRSRVQARRGEGSGILTGKGGEGEDSDEKRAGQPHERSTSRPGARAN</sequence>
<keyword evidence="2" id="KW-0472">Membrane</keyword>
<dbReference type="EMBL" id="CDMZ01001392">
    <property type="protein sequence ID" value="CEM31917.1"/>
    <property type="molecule type" value="Genomic_DNA"/>
</dbReference>
<evidence type="ECO:0000256" key="2">
    <source>
        <dbReference type="SAM" id="Phobius"/>
    </source>
</evidence>
<evidence type="ECO:0000313" key="3">
    <source>
        <dbReference type="EMBL" id="CEM31917.1"/>
    </source>
</evidence>
<dbReference type="VEuPathDB" id="CryptoDB:Cvel_22696"/>
<evidence type="ECO:0000256" key="1">
    <source>
        <dbReference type="SAM" id="MobiDB-lite"/>
    </source>
</evidence>
<proteinExistence type="predicted"/>
<name>A0A0G4GNQ5_9ALVE</name>
<protein>
    <submittedName>
        <fullName evidence="3">Uncharacterized protein</fullName>
    </submittedName>
</protein>
<feature type="region of interest" description="Disordered" evidence="1">
    <location>
        <begin position="608"/>
        <end position="650"/>
    </location>
</feature>
<organism evidence="3">
    <name type="scientific">Chromera velia CCMP2878</name>
    <dbReference type="NCBI Taxonomy" id="1169474"/>
    <lineage>
        <taxon>Eukaryota</taxon>
        <taxon>Sar</taxon>
        <taxon>Alveolata</taxon>
        <taxon>Colpodellida</taxon>
        <taxon>Chromeraceae</taxon>
        <taxon>Chromera</taxon>
    </lineage>
</organism>
<keyword evidence="2" id="KW-0812">Transmembrane</keyword>
<accession>A0A0G4GNQ5</accession>